<dbReference type="FunFam" id="3.30.559.10:FF:000003">
    <property type="entry name" value="Acetyltransferase component of pyruvate dehydrogenase complex"/>
    <property type="match status" value="1"/>
</dbReference>
<dbReference type="Gene3D" id="2.40.50.100">
    <property type="match status" value="1"/>
</dbReference>
<sequence>MAHRMRTLGRRTRAWASSSSSSLNGRIPQTARIYAALGNCENDLLQEYSNRLESKLETDQTRTGRAFLSNSGDARCYSVCSQHELSSSNHERCISFSKGSNLQQLLQGQRNVKNLRNISSTAAIQHQEIGMPSLSPTMTQGNIAKWRKKEGGPVAPGDVLCEIETDKATLEMEAMDEGFLAKILCGDGSKDIPVGQAIAIVVDSEEEVPQFKDYKADKAVSSSPPKEKSAPKEEASKPSPTPSPPKPSSPSQSEPPNLGTESTIADAGDRVFASPLARKIAAEKNVPLSSLKGTGPNGRIVKADVEEFLASGAKAPSQRPLERPLPSLDFTDIPNTQIRRITAQRLLFSKQTIPHYYLTVDTRVDNLLALRTKLNNLQEASGGKRISINDFVLKAAAMALKKVPECNSSWTDEYIRQYHNVNISVAVQTDFGLLVPVVQNADKKGLAAIAEDVKLLAEKAKKNSLKPADYEGGTFTVSNLGGPFGVKQFCAIINPPQACILAVGTTEKRVISDSEGGFTTATYMSSTLSCDHRVVDGAIGARWLGAFKSYIEDPITLIL</sequence>
<dbReference type="SUPFAM" id="SSF51230">
    <property type="entry name" value="Single hybrid motif"/>
    <property type="match status" value="1"/>
</dbReference>
<dbReference type="SUPFAM" id="SSF47005">
    <property type="entry name" value="Peripheral subunit-binding domain of 2-oxo acid dehydrogenase complex"/>
    <property type="match status" value="1"/>
</dbReference>
<dbReference type="GO" id="GO:0005739">
    <property type="term" value="C:mitochondrion"/>
    <property type="evidence" value="ECO:0007669"/>
    <property type="project" value="UniProtKB-SubCell"/>
</dbReference>
<dbReference type="InterPro" id="IPR011053">
    <property type="entry name" value="Single_hybrid_motif"/>
</dbReference>
<evidence type="ECO:0000256" key="5">
    <source>
        <dbReference type="ARBA" id="ARBA00023315"/>
    </source>
</evidence>
<dbReference type="AlphaFoldDB" id="A0A8T2USI9"/>
<dbReference type="InterPro" id="IPR006257">
    <property type="entry name" value="LAT1"/>
</dbReference>
<evidence type="ECO:0000256" key="7">
    <source>
        <dbReference type="SAM" id="MobiDB-lite"/>
    </source>
</evidence>
<keyword evidence="5 6" id="KW-0012">Acyltransferase</keyword>
<accession>A0A8T2USI9</accession>
<dbReference type="CDD" id="cd06849">
    <property type="entry name" value="lipoyl_domain"/>
    <property type="match status" value="1"/>
</dbReference>
<dbReference type="FunFam" id="2.40.50.100:FF:000010">
    <property type="entry name" value="Acetyltransferase component of pyruvate dehydrogenase complex"/>
    <property type="match status" value="1"/>
</dbReference>
<dbReference type="InterPro" id="IPR004167">
    <property type="entry name" value="PSBD"/>
</dbReference>
<dbReference type="PROSITE" id="PS50968">
    <property type="entry name" value="BIOTINYL_LIPOYL"/>
    <property type="match status" value="1"/>
</dbReference>
<dbReference type="InterPro" id="IPR023213">
    <property type="entry name" value="CAT-like_dom_sf"/>
</dbReference>
<dbReference type="PROSITE" id="PS00189">
    <property type="entry name" value="LIPOYL"/>
    <property type="match status" value="1"/>
</dbReference>
<dbReference type="PANTHER" id="PTHR23151:SF90">
    <property type="entry name" value="DIHYDROLIPOYLLYSINE-RESIDUE ACETYLTRANSFERASE COMPONENT OF PYRUVATE DEHYDROGENASE COMPLEX, MITOCHONDRIAL-RELATED"/>
    <property type="match status" value="1"/>
</dbReference>
<keyword evidence="2 6" id="KW-0808">Transferase</keyword>
<dbReference type="InterPro" id="IPR045257">
    <property type="entry name" value="E2/Pdx1"/>
</dbReference>
<proteinExistence type="inferred from homology"/>
<feature type="region of interest" description="Disordered" evidence="7">
    <location>
        <begin position="212"/>
        <end position="267"/>
    </location>
</feature>
<name>A0A8T2USI9_CERRI</name>
<evidence type="ECO:0000256" key="6">
    <source>
        <dbReference type="RuleBase" id="RU361137"/>
    </source>
</evidence>
<evidence type="ECO:0000313" key="10">
    <source>
        <dbReference type="EMBL" id="KAH7438292.1"/>
    </source>
</evidence>
<evidence type="ECO:0000256" key="3">
    <source>
        <dbReference type="ARBA" id="ARBA00022823"/>
    </source>
</evidence>
<comment type="catalytic activity">
    <reaction evidence="6">
        <text>N(6)-[(R)-dihydrolipoyl]-L-lysyl-[protein] + acetyl-CoA = N(6)-[(R)-S(8)-acetyldihydrolipoyl]-L-lysyl-[protein] + CoA</text>
        <dbReference type="Rhea" id="RHEA:17017"/>
        <dbReference type="Rhea" id="RHEA-COMP:10475"/>
        <dbReference type="Rhea" id="RHEA-COMP:10478"/>
        <dbReference type="ChEBI" id="CHEBI:57287"/>
        <dbReference type="ChEBI" id="CHEBI:57288"/>
        <dbReference type="ChEBI" id="CHEBI:83100"/>
        <dbReference type="ChEBI" id="CHEBI:83111"/>
        <dbReference type="EC" id="2.3.1.12"/>
    </reaction>
</comment>
<comment type="similarity">
    <text evidence="1 6">Belongs to the 2-oxoacid dehydrogenase family.</text>
</comment>
<dbReference type="InterPro" id="IPR000089">
    <property type="entry name" value="Biotin_lipoyl"/>
</dbReference>
<keyword evidence="4" id="KW-0809">Transit peptide</keyword>
<feature type="compositionally biased region" description="Basic and acidic residues" evidence="7">
    <location>
        <begin position="225"/>
        <end position="236"/>
    </location>
</feature>
<dbReference type="Pfam" id="PF00364">
    <property type="entry name" value="Biotin_lipoyl"/>
    <property type="match status" value="1"/>
</dbReference>
<dbReference type="InterPro" id="IPR036625">
    <property type="entry name" value="E3-bd_dom_sf"/>
</dbReference>
<evidence type="ECO:0000256" key="4">
    <source>
        <dbReference type="ARBA" id="ARBA00022946"/>
    </source>
</evidence>
<dbReference type="Gene3D" id="4.10.320.10">
    <property type="entry name" value="E3-binding domain"/>
    <property type="match status" value="1"/>
</dbReference>
<dbReference type="InterPro" id="IPR003016">
    <property type="entry name" value="2-oxoA_DH_lipoyl-BS"/>
</dbReference>
<keyword evidence="3 6" id="KW-0450">Lipoyl</keyword>
<feature type="domain" description="Peripheral subunit-binding (PSBD)" evidence="9">
    <location>
        <begin position="272"/>
        <end position="309"/>
    </location>
</feature>
<dbReference type="NCBIfam" id="TIGR01349">
    <property type="entry name" value="PDHac_trf_mito"/>
    <property type="match status" value="1"/>
</dbReference>
<comment type="cofactor">
    <cofactor evidence="6">
        <name>(R)-lipoate</name>
        <dbReference type="ChEBI" id="CHEBI:83088"/>
    </cofactor>
    <text evidence="6">Binds 1 lipoyl cofactor covalently.</text>
</comment>
<feature type="compositionally biased region" description="Pro residues" evidence="7">
    <location>
        <begin position="239"/>
        <end position="248"/>
    </location>
</feature>
<dbReference type="PANTHER" id="PTHR23151">
    <property type="entry name" value="DIHYDROLIPOAMIDE ACETYL/SUCCINYL-TRANSFERASE-RELATED"/>
    <property type="match status" value="1"/>
</dbReference>
<comment type="function">
    <text evidence="6">The pyruvate dehydrogenase complex catalyzes the overall conversion of pyruvate to acetyl-CoA and CO(2).</text>
</comment>
<dbReference type="GO" id="GO:0045254">
    <property type="term" value="C:pyruvate dehydrogenase complex"/>
    <property type="evidence" value="ECO:0007669"/>
    <property type="project" value="UniProtKB-UniRule"/>
</dbReference>
<organism evidence="10 11">
    <name type="scientific">Ceratopteris richardii</name>
    <name type="common">Triangle waterfern</name>
    <dbReference type="NCBI Taxonomy" id="49495"/>
    <lineage>
        <taxon>Eukaryota</taxon>
        <taxon>Viridiplantae</taxon>
        <taxon>Streptophyta</taxon>
        <taxon>Embryophyta</taxon>
        <taxon>Tracheophyta</taxon>
        <taxon>Polypodiopsida</taxon>
        <taxon>Polypodiidae</taxon>
        <taxon>Polypodiales</taxon>
        <taxon>Pteridineae</taxon>
        <taxon>Pteridaceae</taxon>
        <taxon>Parkerioideae</taxon>
        <taxon>Ceratopteris</taxon>
    </lineage>
</organism>
<dbReference type="GO" id="GO:0006086">
    <property type="term" value="P:pyruvate decarboxylation to acetyl-CoA"/>
    <property type="evidence" value="ECO:0007669"/>
    <property type="project" value="InterPro"/>
</dbReference>
<dbReference type="SUPFAM" id="SSF52777">
    <property type="entry name" value="CoA-dependent acyltransferases"/>
    <property type="match status" value="1"/>
</dbReference>
<evidence type="ECO:0000259" key="9">
    <source>
        <dbReference type="PROSITE" id="PS51826"/>
    </source>
</evidence>
<evidence type="ECO:0000313" key="11">
    <source>
        <dbReference type="Proteomes" id="UP000825935"/>
    </source>
</evidence>
<evidence type="ECO:0000256" key="1">
    <source>
        <dbReference type="ARBA" id="ARBA00007317"/>
    </source>
</evidence>
<dbReference type="InterPro" id="IPR001078">
    <property type="entry name" value="2-oxoacid_DH_actylTfrase"/>
</dbReference>
<comment type="caution">
    <text evidence="10">The sequence shown here is derived from an EMBL/GenBank/DDBJ whole genome shotgun (WGS) entry which is preliminary data.</text>
</comment>
<dbReference type="Pfam" id="PF00198">
    <property type="entry name" value="2-oxoacid_dh"/>
    <property type="match status" value="1"/>
</dbReference>
<dbReference type="Proteomes" id="UP000825935">
    <property type="component" value="Chromosome 4"/>
</dbReference>
<dbReference type="EC" id="2.3.1.12" evidence="6"/>
<dbReference type="Pfam" id="PF02817">
    <property type="entry name" value="E3_binding"/>
    <property type="match status" value="1"/>
</dbReference>
<evidence type="ECO:0000256" key="2">
    <source>
        <dbReference type="ARBA" id="ARBA00022679"/>
    </source>
</evidence>
<dbReference type="OMA" id="ATIEWEA"/>
<keyword evidence="11" id="KW-1185">Reference proteome</keyword>
<gene>
    <name evidence="10" type="ORF">KP509_04G008900</name>
</gene>
<dbReference type="Gene3D" id="3.30.559.10">
    <property type="entry name" value="Chloramphenicol acetyltransferase-like domain"/>
    <property type="match status" value="1"/>
</dbReference>
<dbReference type="EMBL" id="CM035409">
    <property type="protein sequence ID" value="KAH7438292.1"/>
    <property type="molecule type" value="Genomic_DNA"/>
</dbReference>
<dbReference type="PROSITE" id="PS51826">
    <property type="entry name" value="PSBD"/>
    <property type="match status" value="1"/>
</dbReference>
<evidence type="ECO:0000259" key="8">
    <source>
        <dbReference type="PROSITE" id="PS50968"/>
    </source>
</evidence>
<comment type="subcellular location">
    <subcellularLocation>
        <location evidence="6">Mitochondrion</location>
    </subcellularLocation>
</comment>
<dbReference type="OrthoDB" id="537444at2759"/>
<dbReference type="GO" id="GO:0004742">
    <property type="term" value="F:dihydrolipoyllysine-residue acetyltransferase activity"/>
    <property type="evidence" value="ECO:0007669"/>
    <property type="project" value="UniProtKB-UniRule"/>
</dbReference>
<reference evidence="10" key="1">
    <citation type="submission" date="2021-08" db="EMBL/GenBank/DDBJ databases">
        <title>WGS assembly of Ceratopteris richardii.</title>
        <authorList>
            <person name="Marchant D.B."/>
            <person name="Chen G."/>
            <person name="Jenkins J."/>
            <person name="Shu S."/>
            <person name="Leebens-Mack J."/>
            <person name="Grimwood J."/>
            <person name="Schmutz J."/>
            <person name="Soltis P."/>
            <person name="Soltis D."/>
            <person name="Chen Z.-H."/>
        </authorList>
    </citation>
    <scope>NUCLEOTIDE SEQUENCE</scope>
    <source>
        <strain evidence="10">Whitten #5841</strain>
        <tissue evidence="10">Leaf</tissue>
    </source>
</reference>
<feature type="domain" description="Lipoyl-binding" evidence="8">
    <location>
        <begin position="126"/>
        <end position="202"/>
    </location>
</feature>
<protein>
    <recommendedName>
        <fullName evidence="6">Acetyltransferase component of pyruvate dehydrogenase complex</fullName>
        <ecNumber evidence="6">2.3.1.12</ecNumber>
    </recommendedName>
</protein>